<evidence type="ECO:0000256" key="1">
    <source>
        <dbReference type="SAM" id="MobiDB-lite"/>
    </source>
</evidence>
<dbReference type="AlphaFoldDB" id="A0A8S9GLL2"/>
<gene>
    <name evidence="3" type="ORF">F2Q68_00018135</name>
    <name evidence="2" type="ORF">F2Q70_00023816</name>
</gene>
<evidence type="ECO:0000313" key="3">
    <source>
        <dbReference type="EMBL" id="KAF2555881.1"/>
    </source>
</evidence>
<comment type="caution">
    <text evidence="2">The sequence shown here is derived from an EMBL/GenBank/DDBJ whole genome shotgun (WGS) entry which is preliminary data.</text>
</comment>
<dbReference type="Proteomes" id="UP000712281">
    <property type="component" value="Unassembled WGS sequence"/>
</dbReference>
<feature type="region of interest" description="Disordered" evidence="1">
    <location>
        <begin position="88"/>
        <end position="109"/>
    </location>
</feature>
<proteinExistence type="predicted"/>
<protein>
    <submittedName>
        <fullName evidence="2">Uncharacterized protein</fullName>
    </submittedName>
</protein>
<sequence>MLEAKRYFDPGGPTLGQAVGLQEHHGGVIVMMKSQWSHALDNDKYGGSDNTAEETCQLDHGSSHKFYEYRGGRIDKVRVQCSEVETEYCRKSDKEEGEDANGLKLHKEE</sequence>
<accession>A0A8S9GLL2</accession>
<reference evidence="2" key="1">
    <citation type="submission" date="2019-12" db="EMBL/GenBank/DDBJ databases">
        <title>Genome sequencing and annotation of Brassica cretica.</title>
        <authorList>
            <person name="Studholme D.J."/>
            <person name="Sarris P.F."/>
        </authorList>
    </citation>
    <scope>NUCLEOTIDE SEQUENCE</scope>
    <source>
        <strain evidence="3">PFS-001/15</strain>
        <strain evidence="2">PFS-102/07</strain>
        <tissue evidence="2">Leaf</tissue>
    </source>
</reference>
<dbReference type="EMBL" id="QGKW02001940">
    <property type="protein sequence ID" value="KAF2555881.1"/>
    <property type="molecule type" value="Genomic_DNA"/>
</dbReference>
<dbReference type="EMBL" id="QGKY02001925">
    <property type="protein sequence ID" value="KAF2545216.1"/>
    <property type="molecule type" value="Genomic_DNA"/>
</dbReference>
<evidence type="ECO:0000313" key="2">
    <source>
        <dbReference type="EMBL" id="KAF2545216.1"/>
    </source>
</evidence>
<name>A0A8S9GLL2_BRACR</name>
<organism evidence="2">
    <name type="scientific">Brassica cretica</name>
    <name type="common">Mustard</name>
    <dbReference type="NCBI Taxonomy" id="69181"/>
    <lineage>
        <taxon>Eukaryota</taxon>
        <taxon>Viridiplantae</taxon>
        <taxon>Streptophyta</taxon>
        <taxon>Embryophyta</taxon>
        <taxon>Tracheophyta</taxon>
        <taxon>Spermatophyta</taxon>
        <taxon>Magnoliopsida</taxon>
        <taxon>eudicotyledons</taxon>
        <taxon>Gunneridae</taxon>
        <taxon>Pentapetalae</taxon>
        <taxon>rosids</taxon>
        <taxon>malvids</taxon>
        <taxon>Brassicales</taxon>
        <taxon>Brassicaceae</taxon>
        <taxon>Brassiceae</taxon>
        <taxon>Brassica</taxon>
    </lineage>
</organism>